<sequence length="537" mass="58438">MASSSSITLSIGGVDFVLQPDVNKDSSRLKIDKLSGEGATVHLNNFCGVLRVVRNENGLFSQHGSQLDDNSLANEVENVPSPQVEKDVLGNKQPDPKGQTKLNFRRQSATSATLPSLDNRLKTHPAQTASRPQNDVSHTSKRKHEAGQDSTVVEKKMRPQTKATEEKSADTVSYGKSEAAGGNLHDKPDIFGDLKNSSLGQTMPSQDNESYALSADSSIGKLIPANKRNAKEIVPHGRWGQTMTMIDHRRLVVYGGQTMTGSSPETLSDLYIYDILDKVRAVWHSSVNVSPNSRAAPSDLEQTDQLRWSCKNLALCKFSTGATASSLLRRRDTGPKEREDGDHRSSERPRFRNHAVVPAFLQRTIKATGDAPKPRSYATSTPCDNGSKIVIFGGNNAEECFNTLHVLEMASGGWTWSHPSTTGPKPLPRTGHTATLLNDGTTLMIYGGWDPNDEAESDLIFADSFLLDTCTWTWRKGPKAKFEKANSVTATNGGAARVGHSSVLAPCKDGLQVLSWGGRVPGNQFTNDFQSLKTKLL</sequence>
<dbReference type="Proteomes" id="UP000266841">
    <property type="component" value="Unassembled WGS sequence"/>
</dbReference>
<dbReference type="Pfam" id="PF24681">
    <property type="entry name" value="Kelch_KLHDC2_KLHL20_DRC7"/>
    <property type="match status" value="1"/>
</dbReference>
<feature type="compositionally biased region" description="Basic and acidic residues" evidence="3">
    <location>
        <begin position="152"/>
        <end position="169"/>
    </location>
</feature>
<feature type="compositionally biased region" description="Polar residues" evidence="3">
    <location>
        <begin position="125"/>
        <end position="137"/>
    </location>
</feature>
<accession>K0TAZ5</accession>
<evidence type="ECO:0000313" key="5">
    <source>
        <dbReference type="Proteomes" id="UP000266841"/>
    </source>
</evidence>
<dbReference type="InterPro" id="IPR011043">
    <property type="entry name" value="Gal_Oxase/kelch_b-propeller"/>
</dbReference>
<keyword evidence="5" id="KW-1185">Reference proteome</keyword>
<evidence type="ECO:0000256" key="2">
    <source>
        <dbReference type="ARBA" id="ARBA00022737"/>
    </source>
</evidence>
<gene>
    <name evidence="4" type="ORF">THAOC_04064</name>
</gene>
<feature type="region of interest" description="Disordered" evidence="3">
    <location>
        <begin position="326"/>
        <end position="352"/>
    </location>
</feature>
<keyword evidence="2" id="KW-0677">Repeat</keyword>
<dbReference type="EMBL" id="AGNL01003826">
    <property type="protein sequence ID" value="EJK74269.1"/>
    <property type="molecule type" value="Genomic_DNA"/>
</dbReference>
<feature type="compositionally biased region" description="Basic and acidic residues" evidence="3">
    <location>
        <begin position="329"/>
        <end position="350"/>
    </location>
</feature>
<dbReference type="PANTHER" id="PTHR46093">
    <property type="entry name" value="ACYL-COA-BINDING DOMAIN-CONTAINING PROTEIN 5"/>
    <property type="match status" value="1"/>
</dbReference>
<dbReference type="Gene3D" id="2.120.10.80">
    <property type="entry name" value="Kelch-type beta propeller"/>
    <property type="match status" value="2"/>
</dbReference>
<dbReference type="OrthoDB" id="10251809at2759"/>
<protein>
    <submittedName>
        <fullName evidence="4">Uncharacterized protein</fullName>
    </submittedName>
</protein>
<evidence type="ECO:0000256" key="3">
    <source>
        <dbReference type="SAM" id="MobiDB-lite"/>
    </source>
</evidence>
<dbReference type="OMA" id="WHSANFL"/>
<dbReference type="AlphaFoldDB" id="K0TAZ5"/>
<proteinExistence type="predicted"/>
<keyword evidence="1" id="KW-0880">Kelch repeat</keyword>
<evidence type="ECO:0000256" key="1">
    <source>
        <dbReference type="ARBA" id="ARBA00022441"/>
    </source>
</evidence>
<feature type="compositionally biased region" description="Polar residues" evidence="3">
    <location>
        <begin position="100"/>
        <end position="116"/>
    </location>
</feature>
<dbReference type="eggNOG" id="KOG4152">
    <property type="taxonomic scope" value="Eukaryota"/>
</dbReference>
<feature type="compositionally biased region" description="Polar residues" evidence="3">
    <location>
        <begin position="195"/>
        <end position="210"/>
    </location>
</feature>
<name>K0TAZ5_THAOC</name>
<dbReference type="SUPFAM" id="SSF50965">
    <property type="entry name" value="Galactose oxidase, central domain"/>
    <property type="match status" value="2"/>
</dbReference>
<evidence type="ECO:0000313" key="4">
    <source>
        <dbReference type="EMBL" id="EJK74269.1"/>
    </source>
</evidence>
<reference evidence="4 5" key="1">
    <citation type="journal article" date="2012" name="Genome Biol.">
        <title>Genome and low-iron response of an oceanic diatom adapted to chronic iron limitation.</title>
        <authorList>
            <person name="Lommer M."/>
            <person name="Specht M."/>
            <person name="Roy A.S."/>
            <person name="Kraemer L."/>
            <person name="Andreson R."/>
            <person name="Gutowska M.A."/>
            <person name="Wolf J."/>
            <person name="Bergner S.V."/>
            <person name="Schilhabel M.B."/>
            <person name="Klostermeier U.C."/>
            <person name="Beiko R.G."/>
            <person name="Rosenstiel P."/>
            <person name="Hippler M."/>
            <person name="Laroche J."/>
        </authorList>
    </citation>
    <scope>NUCLEOTIDE SEQUENCE [LARGE SCALE GENOMIC DNA]</scope>
    <source>
        <strain evidence="4 5">CCMP1005</strain>
    </source>
</reference>
<feature type="region of interest" description="Disordered" evidence="3">
    <location>
        <begin position="79"/>
        <end position="210"/>
    </location>
</feature>
<dbReference type="InterPro" id="IPR015915">
    <property type="entry name" value="Kelch-typ_b-propeller"/>
</dbReference>
<comment type="caution">
    <text evidence="4">The sequence shown here is derived from an EMBL/GenBank/DDBJ whole genome shotgun (WGS) entry which is preliminary data.</text>
</comment>
<dbReference type="PANTHER" id="PTHR46093:SF18">
    <property type="entry name" value="FIBRONECTIN TYPE-III DOMAIN-CONTAINING PROTEIN"/>
    <property type="match status" value="1"/>
</dbReference>
<organism evidence="4 5">
    <name type="scientific">Thalassiosira oceanica</name>
    <name type="common">Marine diatom</name>
    <dbReference type="NCBI Taxonomy" id="159749"/>
    <lineage>
        <taxon>Eukaryota</taxon>
        <taxon>Sar</taxon>
        <taxon>Stramenopiles</taxon>
        <taxon>Ochrophyta</taxon>
        <taxon>Bacillariophyta</taxon>
        <taxon>Coscinodiscophyceae</taxon>
        <taxon>Thalassiosirophycidae</taxon>
        <taxon>Thalassiosirales</taxon>
        <taxon>Thalassiosiraceae</taxon>
        <taxon>Thalassiosira</taxon>
    </lineage>
</organism>